<evidence type="ECO:0000313" key="3">
    <source>
        <dbReference type="Proteomes" id="UP000037069"/>
    </source>
</evidence>
<dbReference type="STRING" id="7375.A0A0L0CC36"/>
<evidence type="ECO:0008006" key="4">
    <source>
        <dbReference type="Google" id="ProtNLM"/>
    </source>
</evidence>
<comment type="similarity">
    <text evidence="1">Belongs to the CoA-transferase III family.</text>
</comment>
<dbReference type="PANTHER" id="PTHR48228:SF5">
    <property type="entry name" value="ALPHA-METHYLACYL-COA RACEMASE"/>
    <property type="match status" value="1"/>
</dbReference>
<proteinExistence type="inferred from homology"/>
<accession>A0A0L0CC36</accession>
<gene>
    <name evidence="2" type="ORF">FF38_10167</name>
</gene>
<dbReference type="InterPro" id="IPR050509">
    <property type="entry name" value="CoA-transferase_III"/>
</dbReference>
<dbReference type="InterPro" id="IPR023606">
    <property type="entry name" value="CoA-Trfase_III_dom_1_sf"/>
</dbReference>
<dbReference type="Pfam" id="PF02515">
    <property type="entry name" value="CoA_transf_3"/>
    <property type="match status" value="1"/>
</dbReference>
<name>A0A0L0CC36_LUCCU</name>
<dbReference type="SUPFAM" id="SSF89796">
    <property type="entry name" value="CoA-transferase family III (CaiB/BaiF)"/>
    <property type="match status" value="1"/>
</dbReference>
<dbReference type="PANTHER" id="PTHR48228">
    <property type="entry name" value="SUCCINYL-COA--D-CITRAMALATE COA-TRANSFERASE"/>
    <property type="match status" value="1"/>
</dbReference>
<dbReference type="GO" id="GO:0008206">
    <property type="term" value="P:bile acid metabolic process"/>
    <property type="evidence" value="ECO:0007669"/>
    <property type="project" value="TreeGrafter"/>
</dbReference>
<reference evidence="2 3" key="1">
    <citation type="journal article" date="2015" name="Nat. Commun.">
        <title>Lucilia cuprina genome unlocks parasitic fly biology to underpin future interventions.</title>
        <authorList>
            <person name="Anstead C.A."/>
            <person name="Korhonen P.K."/>
            <person name="Young N.D."/>
            <person name="Hall R.S."/>
            <person name="Jex A.R."/>
            <person name="Murali S.C."/>
            <person name="Hughes D.S."/>
            <person name="Lee S.F."/>
            <person name="Perry T."/>
            <person name="Stroehlein A.J."/>
            <person name="Ansell B.R."/>
            <person name="Breugelmans B."/>
            <person name="Hofmann A."/>
            <person name="Qu J."/>
            <person name="Dugan S."/>
            <person name="Lee S.L."/>
            <person name="Chao H."/>
            <person name="Dinh H."/>
            <person name="Han Y."/>
            <person name="Doddapaneni H.V."/>
            <person name="Worley K.C."/>
            <person name="Muzny D.M."/>
            <person name="Ioannidis P."/>
            <person name="Waterhouse R.M."/>
            <person name="Zdobnov E.M."/>
            <person name="James P.J."/>
            <person name="Bagnall N.H."/>
            <person name="Kotze A.C."/>
            <person name="Gibbs R.A."/>
            <person name="Richards S."/>
            <person name="Batterham P."/>
            <person name="Gasser R.B."/>
        </authorList>
    </citation>
    <scope>NUCLEOTIDE SEQUENCE [LARGE SCALE GENOMIC DNA]</scope>
    <source>
        <strain evidence="2 3">LS</strain>
        <tissue evidence="2">Full body</tissue>
    </source>
</reference>
<keyword evidence="3" id="KW-1185">Reference proteome</keyword>
<dbReference type="GO" id="GO:0008111">
    <property type="term" value="F:alpha-methylacyl-CoA racemase activity"/>
    <property type="evidence" value="ECO:0007669"/>
    <property type="project" value="TreeGrafter"/>
</dbReference>
<organism evidence="2 3">
    <name type="scientific">Lucilia cuprina</name>
    <name type="common">Green bottle fly</name>
    <name type="synonym">Australian sheep blowfly</name>
    <dbReference type="NCBI Taxonomy" id="7375"/>
    <lineage>
        <taxon>Eukaryota</taxon>
        <taxon>Metazoa</taxon>
        <taxon>Ecdysozoa</taxon>
        <taxon>Arthropoda</taxon>
        <taxon>Hexapoda</taxon>
        <taxon>Insecta</taxon>
        <taxon>Pterygota</taxon>
        <taxon>Neoptera</taxon>
        <taxon>Endopterygota</taxon>
        <taxon>Diptera</taxon>
        <taxon>Brachycera</taxon>
        <taxon>Muscomorpha</taxon>
        <taxon>Oestroidea</taxon>
        <taxon>Calliphoridae</taxon>
        <taxon>Luciliinae</taxon>
        <taxon>Lucilia</taxon>
    </lineage>
</organism>
<dbReference type="AlphaFoldDB" id="A0A0L0CC36"/>
<dbReference type="OrthoDB" id="16747at2759"/>
<dbReference type="OMA" id="VVIDPFR"/>
<dbReference type="InterPro" id="IPR044855">
    <property type="entry name" value="CoA-Trfase_III_dom3_sf"/>
</dbReference>
<protein>
    <recommendedName>
        <fullName evidence="4">Alpha-methylacyl-CoA racemase</fullName>
    </recommendedName>
</protein>
<dbReference type="Gene3D" id="3.40.50.10540">
    <property type="entry name" value="Crotonobetainyl-coa:carnitine coa-transferase, domain 1"/>
    <property type="match status" value="1"/>
</dbReference>
<comment type="caution">
    <text evidence="2">The sequence shown here is derived from an EMBL/GenBank/DDBJ whole genome shotgun (WGS) entry which is preliminary data.</text>
</comment>
<evidence type="ECO:0000313" key="2">
    <source>
        <dbReference type="EMBL" id="KNC29004.1"/>
    </source>
</evidence>
<dbReference type="EMBL" id="JRES01000714">
    <property type="protein sequence ID" value="KNC29004.1"/>
    <property type="molecule type" value="Genomic_DNA"/>
</dbReference>
<dbReference type="Proteomes" id="UP000037069">
    <property type="component" value="Unassembled WGS sequence"/>
</dbReference>
<dbReference type="InterPro" id="IPR003673">
    <property type="entry name" value="CoA-Trfase_fam_III"/>
</dbReference>
<dbReference type="GO" id="GO:0005739">
    <property type="term" value="C:mitochondrion"/>
    <property type="evidence" value="ECO:0007669"/>
    <property type="project" value="TreeGrafter"/>
</dbReference>
<dbReference type="Gene3D" id="3.30.1540.10">
    <property type="entry name" value="formyl-coa transferase, domain 3"/>
    <property type="match status" value="1"/>
</dbReference>
<sequence length="384" mass="42402">MPLKGIKVLEFAGLAPAPFCGKILADFGAKVTVIDRVLDNQFNCMNRGKHVLAIDLKKPQGQTLARKLCKNQDVLIEPFRPGVMEKINLGPELLCKDNPRLIYARLTGFGQNGRLALRAGHDINYAAISGVLSMLGRRGEKPLPPVNILADFAGGGLMCAFGICLALLERHRSGRGQIVDSAMVDGAAYVASWLFMSRNIPPIWEGGERGNNWLDGGAFYYDTYETKDGKYMSVGALEPQFFELFKQHLGLPELSQFVTEDREKETAKAAITAAFLQKTQSEWAKIFEDIDACVYPILDWHDVMQHDHNNERDSFVKLEDNIIAPKPAPRLSRTPGKLSTRLSNSADAIEEATNILADLKLSPAELEKLLSEKVLILPNAAAKL</sequence>
<evidence type="ECO:0000256" key="1">
    <source>
        <dbReference type="ARBA" id="ARBA00008383"/>
    </source>
</evidence>